<proteinExistence type="predicted"/>
<dbReference type="Gene3D" id="1.25.40.10">
    <property type="entry name" value="Tetratricopeptide repeat domain"/>
    <property type="match status" value="1"/>
</dbReference>
<dbReference type="InterPro" id="IPR002885">
    <property type="entry name" value="PPR_rpt"/>
</dbReference>
<keyword evidence="1" id="KW-0677">Repeat</keyword>
<evidence type="ECO:0000256" key="2">
    <source>
        <dbReference type="PROSITE-ProRule" id="PRU00708"/>
    </source>
</evidence>
<protein>
    <submittedName>
        <fullName evidence="3">Pentatricopeptide repeat-containing protein</fullName>
    </submittedName>
</protein>
<dbReference type="Proteomes" id="UP001180020">
    <property type="component" value="Unassembled WGS sequence"/>
</dbReference>
<reference evidence="3" key="2">
    <citation type="submission" date="2023-06" db="EMBL/GenBank/DDBJ databases">
        <authorList>
            <person name="Ma L."/>
            <person name="Liu K.-W."/>
            <person name="Li Z."/>
            <person name="Hsiao Y.-Y."/>
            <person name="Qi Y."/>
            <person name="Fu T."/>
            <person name="Tang G."/>
            <person name="Zhang D."/>
            <person name="Sun W.-H."/>
            <person name="Liu D.-K."/>
            <person name="Li Y."/>
            <person name="Chen G.-Z."/>
            <person name="Liu X.-D."/>
            <person name="Liao X.-Y."/>
            <person name="Jiang Y.-T."/>
            <person name="Yu X."/>
            <person name="Hao Y."/>
            <person name="Huang J."/>
            <person name="Zhao X.-W."/>
            <person name="Ke S."/>
            <person name="Chen Y.-Y."/>
            <person name="Wu W.-L."/>
            <person name="Hsu J.-L."/>
            <person name="Lin Y.-F."/>
            <person name="Huang M.-D."/>
            <person name="Li C.-Y."/>
            <person name="Huang L."/>
            <person name="Wang Z.-W."/>
            <person name="Zhao X."/>
            <person name="Zhong W.-Y."/>
            <person name="Peng D.-H."/>
            <person name="Ahmad S."/>
            <person name="Lan S."/>
            <person name="Zhang J.-S."/>
            <person name="Tsai W.-C."/>
            <person name="Van De Peer Y."/>
            <person name="Liu Z.-J."/>
        </authorList>
    </citation>
    <scope>NUCLEOTIDE SEQUENCE</scope>
    <source>
        <strain evidence="3">CP</strain>
        <tissue evidence="3">Leaves</tissue>
    </source>
</reference>
<reference evidence="3" key="1">
    <citation type="journal article" date="2023" name="Nat. Commun.">
        <title>Diploid and tetraploid genomes of Acorus and the evolution of monocots.</title>
        <authorList>
            <person name="Ma L."/>
            <person name="Liu K.W."/>
            <person name="Li Z."/>
            <person name="Hsiao Y.Y."/>
            <person name="Qi Y."/>
            <person name="Fu T."/>
            <person name="Tang G.D."/>
            <person name="Zhang D."/>
            <person name="Sun W.H."/>
            <person name="Liu D.K."/>
            <person name="Li Y."/>
            <person name="Chen G.Z."/>
            <person name="Liu X.D."/>
            <person name="Liao X.Y."/>
            <person name="Jiang Y.T."/>
            <person name="Yu X."/>
            <person name="Hao Y."/>
            <person name="Huang J."/>
            <person name="Zhao X.W."/>
            <person name="Ke S."/>
            <person name="Chen Y.Y."/>
            <person name="Wu W.L."/>
            <person name="Hsu J.L."/>
            <person name="Lin Y.F."/>
            <person name="Huang M.D."/>
            <person name="Li C.Y."/>
            <person name="Huang L."/>
            <person name="Wang Z.W."/>
            <person name="Zhao X."/>
            <person name="Zhong W.Y."/>
            <person name="Peng D.H."/>
            <person name="Ahmad S."/>
            <person name="Lan S."/>
            <person name="Zhang J.S."/>
            <person name="Tsai W.C."/>
            <person name="Van de Peer Y."/>
            <person name="Liu Z.J."/>
        </authorList>
    </citation>
    <scope>NUCLEOTIDE SEQUENCE</scope>
    <source>
        <strain evidence="3">CP</strain>
    </source>
</reference>
<keyword evidence="4" id="KW-1185">Reference proteome</keyword>
<name>A0AAV9CUF6_ACOCL</name>
<dbReference type="Pfam" id="PF13041">
    <property type="entry name" value="PPR_2"/>
    <property type="match status" value="1"/>
</dbReference>
<dbReference type="EMBL" id="JAUJYO010000017">
    <property type="protein sequence ID" value="KAK1292806.1"/>
    <property type="molecule type" value="Genomic_DNA"/>
</dbReference>
<sequence>MEAKGISVSSVSYNHAIGARESARKPRVALQVYQQMMRKRCEPDTFTYLSLISVCVWGSLWVEVENILEKNKGINAPALIEEFSQTTFQIPSDSPVLIFHPFANRTIRVIVTLYDPLKMEKGPVTQFCM</sequence>
<dbReference type="PROSITE" id="PS51375">
    <property type="entry name" value="PPR"/>
    <property type="match status" value="1"/>
</dbReference>
<evidence type="ECO:0000313" key="3">
    <source>
        <dbReference type="EMBL" id="KAK1292806.1"/>
    </source>
</evidence>
<feature type="repeat" description="PPR" evidence="2">
    <location>
        <begin position="9"/>
        <end position="43"/>
    </location>
</feature>
<evidence type="ECO:0000256" key="1">
    <source>
        <dbReference type="ARBA" id="ARBA00022737"/>
    </source>
</evidence>
<gene>
    <name evidence="3" type="ORF">QJS10_CPB17g00711</name>
</gene>
<accession>A0AAV9CUF6</accession>
<evidence type="ECO:0000313" key="4">
    <source>
        <dbReference type="Proteomes" id="UP001180020"/>
    </source>
</evidence>
<dbReference type="InterPro" id="IPR011990">
    <property type="entry name" value="TPR-like_helical_dom_sf"/>
</dbReference>
<organism evidence="3 4">
    <name type="scientific">Acorus calamus</name>
    <name type="common">Sweet flag</name>
    <dbReference type="NCBI Taxonomy" id="4465"/>
    <lineage>
        <taxon>Eukaryota</taxon>
        <taxon>Viridiplantae</taxon>
        <taxon>Streptophyta</taxon>
        <taxon>Embryophyta</taxon>
        <taxon>Tracheophyta</taxon>
        <taxon>Spermatophyta</taxon>
        <taxon>Magnoliopsida</taxon>
        <taxon>Liliopsida</taxon>
        <taxon>Acoraceae</taxon>
        <taxon>Acorus</taxon>
    </lineage>
</organism>
<comment type="caution">
    <text evidence="3">The sequence shown here is derived from an EMBL/GenBank/DDBJ whole genome shotgun (WGS) entry which is preliminary data.</text>
</comment>
<dbReference type="NCBIfam" id="TIGR00756">
    <property type="entry name" value="PPR"/>
    <property type="match status" value="1"/>
</dbReference>
<dbReference type="AlphaFoldDB" id="A0AAV9CUF6"/>